<dbReference type="OrthoDB" id="2857992at2"/>
<organism evidence="2 3">
    <name type="scientific">Pontibacillus halophilus JSM 076056 = DSM 19796</name>
    <dbReference type="NCBI Taxonomy" id="1385510"/>
    <lineage>
        <taxon>Bacteria</taxon>
        <taxon>Bacillati</taxon>
        <taxon>Bacillota</taxon>
        <taxon>Bacilli</taxon>
        <taxon>Bacillales</taxon>
        <taxon>Bacillaceae</taxon>
        <taxon>Pontibacillus</taxon>
    </lineage>
</organism>
<dbReference type="AlphaFoldDB" id="A0A0A5GKP7"/>
<dbReference type="Proteomes" id="UP000030528">
    <property type="component" value="Unassembled WGS sequence"/>
</dbReference>
<accession>A0A0A5GKP7</accession>
<dbReference type="SUPFAM" id="SSF53448">
    <property type="entry name" value="Nucleotide-diphospho-sugar transferases"/>
    <property type="match status" value="1"/>
</dbReference>
<evidence type="ECO:0000259" key="1">
    <source>
        <dbReference type="Pfam" id="PF00535"/>
    </source>
</evidence>
<dbReference type="InterPro" id="IPR001173">
    <property type="entry name" value="Glyco_trans_2-like"/>
</dbReference>
<evidence type="ECO:0000313" key="3">
    <source>
        <dbReference type="Proteomes" id="UP000030528"/>
    </source>
</evidence>
<dbReference type="Pfam" id="PF00535">
    <property type="entry name" value="Glycos_transf_2"/>
    <property type="match status" value="1"/>
</dbReference>
<gene>
    <name evidence="2" type="ORF">N781_17040</name>
</gene>
<evidence type="ECO:0000313" key="2">
    <source>
        <dbReference type="EMBL" id="KGX92519.1"/>
    </source>
</evidence>
<name>A0A0A5GKP7_9BACI</name>
<sequence length="255" mass="29085">MKKNTIGIIISTTATREKVLEFTVASLCKDTKRPFTLYIYNDLAAPLYKRIRNIIDRNRRPDIELVVLNDSNEHSKVHLGCGGGRHILFERAKSKHPIVISLDDDMQLKKGWVEAVITAMGQFPNYHVYTGIVRNRNRDIEIAGTNFSVRNGYLYRTENQVITNKYMFTDWGPIGCIALRGKALLPQAQIPPTFTRDDAIFFMNLKKLNANQTVVVRDAEAIHKPIPVPATNLRSDQHMKEADQYLKAHHGLNFP</sequence>
<dbReference type="RefSeq" id="WP_026800408.1">
    <property type="nucleotide sequence ID" value="NZ_AULI01000008.1"/>
</dbReference>
<dbReference type="InterPro" id="IPR029044">
    <property type="entry name" value="Nucleotide-diphossugar_trans"/>
</dbReference>
<proteinExistence type="predicted"/>
<reference evidence="2 3" key="1">
    <citation type="submission" date="2013-08" db="EMBL/GenBank/DDBJ databases">
        <authorList>
            <person name="Huang J."/>
            <person name="Wang G."/>
        </authorList>
    </citation>
    <scope>NUCLEOTIDE SEQUENCE [LARGE SCALE GENOMIC DNA]</scope>
    <source>
        <strain evidence="2 3">JSM 076056</strain>
    </source>
</reference>
<dbReference type="Gene3D" id="3.90.550.10">
    <property type="entry name" value="Spore Coat Polysaccharide Biosynthesis Protein SpsA, Chain A"/>
    <property type="match status" value="1"/>
</dbReference>
<dbReference type="EMBL" id="AVPE01000006">
    <property type="protein sequence ID" value="KGX92519.1"/>
    <property type="molecule type" value="Genomic_DNA"/>
</dbReference>
<comment type="caution">
    <text evidence="2">The sequence shown here is derived from an EMBL/GenBank/DDBJ whole genome shotgun (WGS) entry which is preliminary data.</text>
</comment>
<feature type="domain" description="Glycosyltransferase 2-like" evidence="1">
    <location>
        <begin position="9"/>
        <end position="161"/>
    </location>
</feature>
<keyword evidence="3" id="KW-1185">Reference proteome</keyword>
<protein>
    <recommendedName>
        <fullName evidence="1">Glycosyltransferase 2-like domain-containing protein</fullName>
    </recommendedName>
</protein>
<dbReference type="STRING" id="1385510.GCA_000425205_02026"/>